<dbReference type="Proteomes" id="UP001500547">
    <property type="component" value="Unassembled WGS sequence"/>
</dbReference>
<protein>
    <submittedName>
        <fullName evidence="1">Uncharacterized protein</fullName>
    </submittedName>
</protein>
<dbReference type="EMBL" id="BAABLD010000005">
    <property type="protein sequence ID" value="GAA5162110.1"/>
    <property type="molecule type" value="Genomic_DNA"/>
</dbReference>
<evidence type="ECO:0000313" key="2">
    <source>
        <dbReference type="Proteomes" id="UP001500547"/>
    </source>
</evidence>
<evidence type="ECO:0000313" key="1">
    <source>
        <dbReference type="EMBL" id="GAA5162110.1"/>
    </source>
</evidence>
<reference evidence="2" key="1">
    <citation type="journal article" date="2019" name="Int. J. Syst. Evol. Microbiol.">
        <title>The Global Catalogue of Microorganisms (GCM) 10K type strain sequencing project: providing services to taxonomists for standard genome sequencing and annotation.</title>
        <authorList>
            <consortium name="The Broad Institute Genomics Platform"/>
            <consortium name="The Broad Institute Genome Sequencing Center for Infectious Disease"/>
            <person name="Wu L."/>
            <person name="Ma J."/>
        </authorList>
    </citation>
    <scope>NUCLEOTIDE SEQUENCE [LARGE SCALE GENOMIC DNA]</scope>
    <source>
        <strain evidence="2">JCM 18715</strain>
    </source>
</reference>
<gene>
    <name evidence="1" type="ORF">GCM10025770_12430</name>
</gene>
<dbReference type="RefSeq" id="WP_345532018.1">
    <property type="nucleotide sequence ID" value="NZ_BAABLD010000005.1"/>
</dbReference>
<organism evidence="1 2">
    <name type="scientific">Viridibacterium curvum</name>
    <dbReference type="NCBI Taxonomy" id="1101404"/>
    <lineage>
        <taxon>Bacteria</taxon>
        <taxon>Pseudomonadati</taxon>
        <taxon>Pseudomonadota</taxon>
        <taxon>Betaproteobacteria</taxon>
        <taxon>Rhodocyclales</taxon>
        <taxon>Rhodocyclaceae</taxon>
        <taxon>Viridibacterium</taxon>
    </lineage>
</organism>
<proteinExistence type="predicted"/>
<comment type="caution">
    <text evidence="1">The sequence shown here is derived from an EMBL/GenBank/DDBJ whole genome shotgun (WGS) entry which is preliminary data.</text>
</comment>
<keyword evidence="2" id="KW-1185">Reference proteome</keyword>
<sequence>MSLPHWQYFLSIEEDLLRCSRYVEFEKSNFSTYSVEFARIIVAASAEFDSVAKILCKAINPGANPQSINAYHPIITSKYPRFLEYTILVPSMKLEFQPWKEWTDSAGPGWWSKGYNKIKHERDKHFAAANLENALNSVAGLLTGIAYLYDATYGEIPKLNLASAPKLLEPHDNPDAPNQSAVWWSCEVWK</sequence>
<name>A0ABP9QHR9_9RHOO</name>
<accession>A0ABP9QHR9</accession>